<evidence type="ECO:0008006" key="4">
    <source>
        <dbReference type="Google" id="ProtNLM"/>
    </source>
</evidence>
<evidence type="ECO:0000313" key="3">
    <source>
        <dbReference type="Proteomes" id="UP000326500"/>
    </source>
</evidence>
<protein>
    <recommendedName>
        <fullName evidence="4">OB-fold nucleic acid binding domain-containing protein</fullName>
    </recommendedName>
</protein>
<keyword evidence="3" id="KW-1185">Reference proteome</keyword>
<organism evidence="2 3">
    <name type="scientific">Methanoculleus thermophilus</name>
    <dbReference type="NCBI Taxonomy" id="2200"/>
    <lineage>
        <taxon>Archaea</taxon>
        <taxon>Methanobacteriati</taxon>
        <taxon>Methanobacteriota</taxon>
        <taxon>Stenosarchaea group</taxon>
        <taxon>Methanomicrobia</taxon>
        <taxon>Methanomicrobiales</taxon>
        <taxon>Methanomicrobiaceae</taxon>
        <taxon>Methanoculleus</taxon>
    </lineage>
</organism>
<dbReference type="Proteomes" id="UP000326500">
    <property type="component" value="Unassembled WGS sequence"/>
</dbReference>
<sequence>MLEREEKTALVMLVGVVGIVLAVHLLFGAVGRPLLVEPYSEEVPDGALVLLEGRIEEIRETSSGGHLILSVNGTTVFLPQNVAAGLELHENESVTLYGVVQTYRGAREVVVSSAADIRVLV</sequence>
<evidence type="ECO:0000256" key="1">
    <source>
        <dbReference type="SAM" id="Phobius"/>
    </source>
</evidence>
<keyword evidence="1" id="KW-0472">Membrane</keyword>
<dbReference type="AlphaFoldDB" id="A0A1G9A590"/>
<accession>A0A1G9A590</accession>
<dbReference type="EMBL" id="FNFT01000005">
    <property type="protein sequence ID" value="SDK22506.1"/>
    <property type="molecule type" value="Genomic_DNA"/>
</dbReference>
<keyword evidence="1" id="KW-1133">Transmembrane helix</keyword>
<reference evidence="2 3" key="1">
    <citation type="submission" date="2016-10" db="EMBL/GenBank/DDBJ databases">
        <authorList>
            <person name="Varghese N."/>
            <person name="Submissions S."/>
        </authorList>
    </citation>
    <scope>NUCLEOTIDE SEQUENCE [LARGE SCALE GENOMIC DNA]</scope>
    <source>
        <strain evidence="2 3">DSM 2373</strain>
    </source>
</reference>
<gene>
    <name evidence="2" type="ORF">SAMN04488571_105175</name>
</gene>
<dbReference type="RefSeq" id="WP_066958047.1">
    <property type="nucleotide sequence ID" value="NZ_BCNX01000008.1"/>
</dbReference>
<evidence type="ECO:0000313" key="2">
    <source>
        <dbReference type="EMBL" id="SDK22506.1"/>
    </source>
</evidence>
<keyword evidence="1" id="KW-0812">Transmembrane</keyword>
<dbReference type="STRING" id="2200.GCA_001571405_01744"/>
<feature type="transmembrane region" description="Helical" evidence="1">
    <location>
        <begin position="9"/>
        <end position="30"/>
    </location>
</feature>
<name>A0A1G9A590_9EURY</name>
<proteinExistence type="predicted"/>
<dbReference type="OrthoDB" id="105746at2157"/>